<dbReference type="GO" id="GO:0006397">
    <property type="term" value="P:mRNA processing"/>
    <property type="evidence" value="ECO:0007669"/>
    <property type="project" value="UniProtKB-KW"/>
</dbReference>
<name>A0A1B8B389_FUSPO</name>
<dbReference type="GO" id="GO:0005681">
    <property type="term" value="C:spliceosomal complex"/>
    <property type="evidence" value="ECO:0007669"/>
    <property type="project" value="TreeGrafter"/>
</dbReference>
<evidence type="ECO:0000256" key="2">
    <source>
        <dbReference type="SAM" id="MobiDB-lite"/>
    </source>
</evidence>
<gene>
    <name evidence="4" type="ORF">FPOA_01131</name>
</gene>
<evidence type="ECO:0000313" key="5">
    <source>
        <dbReference type="Proteomes" id="UP000091967"/>
    </source>
</evidence>
<evidence type="ECO:0000259" key="3">
    <source>
        <dbReference type="PROSITE" id="PS51025"/>
    </source>
</evidence>
<comment type="caution">
    <text evidence="4">The sequence shown here is derived from an EMBL/GenBank/DDBJ whole genome shotgun (WGS) entry which is preliminary data.</text>
</comment>
<dbReference type="InterPro" id="IPR052225">
    <property type="entry name" value="Ser/Arg_repetitive_matrix"/>
</dbReference>
<dbReference type="GO" id="GO:0003723">
    <property type="term" value="F:RNA binding"/>
    <property type="evidence" value="ECO:0007669"/>
    <property type="project" value="TreeGrafter"/>
</dbReference>
<dbReference type="EMBL" id="LYXU01000001">
    <property type="protein sequence ID" value="OBS27190.1"/>
    <property type="molecule type" value="Genomic_DNA"/>
</dbReference>
<evidence type="ECO:0000313" key="4">
    <source>
        <dbReference type="EMBL" id="OBS27190.1"/>
    </source>
</evidence>
<dbReference type="SUPFAM" id="SSF101233">
    <property type="entry name" value="PWI domain"/>
    <property type="match status" value="1"/>
</dbReference>
<reference evidence="4 5" key="1">
    <citation type="submission" date="2016-06" db="EMBL/GenBank/DDBJ databases">
        <title>Living apart together: crosstalk between the core and supernumerary genomes in a fungal plant pathogen.</title>
        <authorList>
            <person name="Vanheule A."/>
            <person name="Audenaert K."/>
            <person name="Warris S."/>
            <person name="Van De Geest H."/>
            <person name="Schijlen E."/>
            <person name="Hofte M."/>
            <person name="De Saeger S."/>
            <person name="Haesaert G."/>
            <person name="Waalwijk C."/>
            <person name="Van Der Lee T."/>
        </authorList>
    </citation>
    <scope>NUCLEOTIDE SEQUENCE [LARGE SCALE GENOMIC DNA]</scope>
    <source>
        <strain evidence="4 5">2516</strain>
    </source>
</reference>
<feature type="domain" description="PWI" evidence="3">
    <location>
        <begin position="12"/>
        <end position="111"/>
    </location>
</feature>
<dbReference type="SMART" id="SM00311">
    <property type="entry name" value="PWI"/>
    <property type="match status" value="1"/>
</dbReference>
<dbReference type="AlphaFoldDB" id="A0A1B8B389"/>
<dbReference type="PANTHER" id="PTHR23148">
    <property type="entry name" value="SERINE/ARGININE REGULATED NUCLEAR MATRIX PROTEIN"/>
    <property type="match status" value="1"/>
</dbReference>
<dbReference type="Gene3D" id="1.20.1390.10">
    <property type="entry name" value="PWI domain"/>
    <property type="match status" value="1"/>
</dbReference>
<keyword evidence="1" id="KW-0507">mRNA processing</keyword>
<dbReference type="STRING" id="36050.A0A1B8B389"/>
<proteinExistence type="predicted"/>
<feature type="region of interest" description="Disordered" evidence="2">
    <location>
        <begin position="146"/>
        <end position="175"/>
    </location>
</feature>
<dbReference type="PROSITE" id="PS51025">
    <property type="entry name" value="PWI"/>
    <property type="match status" value="1"/>
</dbReference>
<dbReference type="Pfam" id="PF01480">
    <property type="entry name" value="PWI"/>
    <property type="match status" value="1"/>
</dbReference>
<organism evidence="4 5">
    <name type="scientific">Fusarium poae</name>
    <dbReference type="NCBI Taxonomy" id="36050"/>
    <lineage>
        <taxon>Eukaryota</taxon>
        <taxon>Fungi</taxon>
        <taxon>Dikarya</taxon>
        <taxon>Ascomycota</taxon>
        <taxon>Pezizomycotina</taxon>
        <taxon>Sordariomycetes</taxon>
        <taxon>Hypocreomycetidae</taxon>
        <taxon>Hypocreales</taxon>
        <taxon>Nectriaceae</taxon>
        <taxon>Fusarium</taxon>
    </lineage>
</organism>
<dbReference type="InterPro" id="IPR036483">
    <property type="entry name" value="PWI_dom_sf"/>
</dbReference>
<dbReference type="Proteomes" id="UP000091967">
    <property type="component" value="Unassembled WGS sequence"/>
</dbReference>
<accession>A0A1B8B389</accession>
<protein>
    <recommendedName>
        <fullName evidence="3">PWI domain-containing protein</fullName>
    </recommendedName>
</protein>
<dbReference type="GO" id="GO:0048024">
    <property type="term" value="P:regulation of mRNA splicing, via spliceosome"/>
    <property type="evidence" value="ECO:0007669"/>
    <property type="project" value="TreeGrafter"/>
</dbReference>
<sequence length="422" mass="47260">MATGVDARLLKSTKFPAEFSQKVDMQKVNLQVMKKWIASKISDILGNEDDVVIELVFNLIEGPRYPDIKSLQIQLTGFLDKDTAPFCKDLWKLLLSAQSSPQGVPKELLEAKKLELMQEKIEADRAAETAKQRRDDWDRRDREVAGMKDRDRRDRAATRGDTWQGRRGDRDFDNRETPEIHTGVIVTFLEADEAVVGLTIADGSPLRVLVQHQRHPDRAPGVAAHHATLINQTGDRRPYLREEGEIDERDQGHPEATRTGAVQTDETTGVARIDRHDPYRQNGILLYQNADDTHHQEVAQYLAAEGLREVPPRDLTLAAGVEVVVTVAAAAAVAQAVCLQTASPREVQGMEGADSGLRGEESRPKAVDEIVLQLLHDPGFETSQLMFLKMNLVPHQPNPRQRWLPNEVFETQAILSSCGPYR</sequence>
<dbReference type="InterPro" id="IPR002483">
    <property type="entry name" value="PWI_dom"/>
</dbReference>
<evidence type="ECO:0000256" key="1">
    <source>
        <dbReference type="ARBA" id="ARBA00022664"/>
    </source>
</evidence>
<dbReference type="PANTHER" id="PTHR23148:SF0">
    <property type="entry name" value="SERINE_ARGININE REPETITIVE MATRIX PROTEIN 1"/>
    <property type="match status" value="1"/>
</dbReference>
<keyword evidence="5" id="KW-1185">Reference proteome</keyword>